<keyword evidence="4" id="KW-1185">Reference proteome</keyword>
<dbReference type="NCBIfam" id="TIGR02595">
    <property type="entry name" value="PEP_CTERM"/>
    <property type="match status" value="1"/>
</dbReference>
<evidence type="ECO:0000259" key="2">
    <source>
        <dbReference type="Pfam" id="PF07589"/>
    </source>
</evidence>
<sequence>MANHDILNWTFADTAQLPGEVPEPATAWIFGIGLLGLTGLMSRRRVSSRG</sequence>
<keyword evidence="1" id="KW-1133">Transmembrane helix</keyword>
<feature type="domain" description="Ice-binding protein C-terminal" evidence="2">
    <location>
        <begin position="21"/>
        <end position="45"/>
    </location>
</feature>
<keyword evidence="1" id="KW-0472">Membrane</keyword>
<keyword evidence="1" id="KW-0812">Transmembrane</keyword>
<evidence type="ECO:0000313" key="4">
    <source>
        <dbReference type="Proteomes" id="UP001198602"/>
    </source>
</evidence>
<dbReference type="EMBL" id="JAHYBX010000001">
    <property type="protein sequence ID" value="MCA1854634.1"/>
    <property type="molecule type" value="Genomic_DNA"/>
</dbReference>
<accession>A0ABS7Y8I0</accession>
<reference evidence="3 4" key="1">
    <citation type="submission" date="2021-07" db="EMBL/GenBank/DDBJ databases">
        <title>Characterization of Violacein-producing bacteria and related species.</title>
        <authorList>
            <person name="Wilson H.S."/>
            <person name="De Leon M.E."/>
        </authorList>
    </citation>
    <scope>NUCLEOTIDE SEQUENCE [LARGE SCALE GENOMIC DNA]</scope>
    <source>
        <strain evidence="3 4">HSC-2F05</strain>
    </source>
</reference>
<feature type="transmembrane region" description="Helical" evidence="1">
    <location>
        <begin position="25"/>
        <end position="42"/>
    </location>
</feature>
<name>A0ABS7Y8I0_9BURK</name>
<dbReference type="InterPro" id="IPR013424">
    <property type="entry name" value="Ice-binding_C"/>
</dbReference>
<evidence type="ECO:0000313" key="3">
    <source>
        <dbReference type="EMBL" id="MCA1854634.1"/>
    </source>
</evidence>
<proteinExistence type="predicted"/>
<comment type="caution">
    <text evidence="3">The sequence shown here is derived from an EMBL/GenBank/DDBJ whole genome shotgun (WGS) entry which is preliminary data.</text>
</comment>
<dbReference type="RefSeq" id="WP_225237087.1">
    <property type="nucleotide sequence ID" value="NZ_JAHYBX010000001.1"/>
</dbReference>
<protein>
    <submittedName>
        <fullName evidence="3">PEP-CTERM sorting domain-containing protein</fullName>
    </submittedName>
</protein>
<dbReference type="Pfam" id="PF07589">
    <property type="entry name" value="PEP-CTERM"/>
    <property type="match status" value="1"/>
</dbReference>
<gene>
    <name evidence="3" type="ORF">LE190_01660</name>
</gene>
<dbReference type="Proteomes" id="UP001198602">
    <property type="component" value="Unassembled WGS sequence"/>
</dbReference>
<organism evidence="3 4">
    <name type="scientific">Massilia hydrophila</name>
    <dbReference type="NCBI Taxonomy" id="3044279"/>
    <lineage>
        <taxon>Bacteria</taxon>
        <taxon>Pseudomonadati</taxon>
        <taxon>Pseudomonadota</taxon>
        <taxon>Betaproteobacteria</taxon>
        <taxon>Burkholderiales</taxon>
        <taxon>Oxalobacteraceae</taxon>
        <taxon>Telluria group</taxon>
        <taxon>Massilia</taxon>
    </lineage>
</organism>
<evidence type="ECO:0000256" key="1">
    <source>
        <dbReference type="SAM" id="Phobius"/>
    </source>
</evidence>